<name>A0A3A1TVP0_9MICO</name>
<dbReference type="GO" id="GO:0015087">
    <property type="term" value="F:cobalt ion transmembrane transporter activity"/>
    <property type="evidence" value="ECO:0007669"/>
    <property type="project" value="TreeGrafter"/>
</dbReference>
<dbReference type="Gene3D" id="3.30.460.20">
    <property type="entry name" value="CorA soluble domain-like"/>
    <property type="match status" value="1"/>
</dbReference>
<keyword evidence="3" id="KW-0813">Transport</keyword>
<dbReference type="Proteomes" id="UP000265742">
    <property type="component" value="Unassembled WGS sequence"/>
</dbReference>
<keyword evidence="7 12" id="KW-1133">Transmembrane helix</keyword>
<keyword evidence="4" id="KW-1003">Cell membrane</keyword>
<evidence type="ECO:0000256" key="4">
    <source>
        <dbReference type="ARBA" id="ARBA00022475"/>
    </source>
</evidence>
<dbReference type="GO" id="GO:0015095">
    <property type="term" value="F:magnesium ion transmembrane transporter activity"/>
    <property type="evidence" value="ECO:0007669"/>
    <property type="project" value="TreeGrafter"/>
</dbReference>
<evidence type="ECO:0000256" key="5">
    <source>
        <dbReference type="ARBA" id="ARBA00022692"/>
    </source>
</evidence>
<feature type="transmembrane region" description="Helical" evidence="12">
    <location>
        <begin position="312"/>
        <end position="332"/>
    </location>
</feature>
<evidence type="ECO:0000256" key="10">
    <source>
        <dbReference type="ARBA" id="ARBA00034269"/>
    </source>
</evidence>
<comment type="function">
    <text evidence="11">Mediates influx of magnesium ions. Alternates between open and closed states. Activated by low cytoplasmic Mg(2+) levels. Inactive when cytoplasmic Mg(2+) levels are high.</text>
</comment>
<reference evidence="14" key="1">
    <citation type="submission" date="2018-09" db="EMBL/GenBank/DDBJ databases">
        <authorList>
            <person name="Kim I."/>
        </authorList>
    </citation>
    <scope>NUCLEOTIDE SEQUENCE [LARGE SCALE GENOMIC DNA]</scope>
    <source>
        <strain evidence="14">DD4a</strain>
    </source>
</reference>
<dbReference type="CDD" id="cd12830">
    <property type="entry name" value="MtCorA-like"/>
    <property type="match status" value="1"/>
</dbReference>
<dbReference type="InterPro" id="IPR045861">
    <property type="entry name" value="CorA_cytoplasmic_dom"/>
</dbReference>
<evidence type="ECO:0000256" key="6">
    <source>
        <dbReference type="ARBA" id="ARBA00022842"/>
    </source>
</evidence>
<proteinExistence type="inferred from homology"/>
<dbReference type="Pfam" id="PF01544">
    <property type="entry name" value="CorA"/>
    <property type="match status" value="1"/>
</dbReference>
<comment type="caution">
    <text evidence="13">The sequence shown here is derived from an EMBL/GenBank/DDBJ whole genome shotgun (WGS) entry which is preliminary data.</text>
</comment>
<keyword evidence="8" id="KW-0406">Ion transport</keyword>
<gene>
    <name evidence="13" type="ORF">D1781_12705</name>
</gene>
<dbReference type="OrthoDB" id="9803416at2"/>
<dbReference type="SUPFAM" id="SSF143865">
    <property type="entry name" value="CorA soluble domain-like"/>
    <property type="match status" value="1"/>
</dbReference>
<evidence type="ECO:0000256" key="11">
    <source>
        <dbReference type="ARBA" id="ARBA00045497"/>
    </source>
</evidence>
<dbReference type="SUPFAM" id="SSF144083">
    <property type="entry name" value="Magnesium transport protein CorA, transmembrane region"/>
    <property type="match status" value="1"/>
</dbReference>
<dbReference type="GO" id="GO:0005886">
    <property type="term" value="C:plasma membrane"/>
    <property type="evidence" value="ECO:0007669"/>
    <property type="project" value="UniProtKB-SubCell"/>
</dbReference>
<dbReference type="RefSeq" id="WP_119482612.1">
    <property type="nucleotide sequence ID" value="NZ_QXTG01000002.1"/>
</dbReference>
<organism evidence="13 14">
    <name type="scientific">Amnibacterium setariae</name>
    <dbReference type="NCBI Taxonomy" id="2306585"/>
    <lineage>
        <taxon>Bacteria</taxon>
        <taxon>Bacillati</taxon>
        <taxon>Actinomycetota</taxon>
        <taxon>Actinomycetes</taxon>
        <taxon>Micrococcales</taxon>
        <taxon>Microbacteriaceae</taxon>
        <taxon>Amnibacterium</taxon>
    </lineage>
</organism>
<sequence>MPIIDNAVYVDGKRTPDPSSLSETCDLVRARHGFGWIGLYRPDPFELQSVADEFALHPLAVEDAQEGHQRPKIERYGGDRFVVLRPARYMDEQERVDFGEVDLFLGPDFVVAVRHAEAPDLKAVRARLEAEPKLLAAGPLAVLYAVADRVVDDYGPVVNGLENDIDEIEDQLFAGDSAVSQRIYELTREVITFQRAIAPLSGVLSQVRTEIDGQEDLIEVRRGLRDVLDHVVRIQERVEGFRVLLQNALTVNATLVGQRQNDQIEKLTRDSFEQGNQVKKVSSWAAIGFFPATLASIWGMNFEDMPELHWRYGYPVALLAMLTLGVVLYLSFKRRNWL</sequence>
<comment type="subcellular location">
    <subcellularLocation>
        <location evidence="1">Cell membrane</location>
        <topology evidence="1">Multi-pass membrane protein</topology>
    </subcellularLocation>
</comment>
<dbReference type="InterPro" id="IPR045863">
    <property type="entry name" value="CorA_TM1_TM2"/>
</dbReference>
<evidence type="ECO:0000313" key="14">
    <source>
        <dbReference type="Proteomes" id="UP000265742"/>
    </source>
</evidence>
<evidence type="ECO:0000256" key="9">
    <source>
        <dbReference type="ARBA" id="ARBA00023136"/>
    </source>
</evidence>
<evidence type="ECO:0000313" key="13">
    <source>
        <dbReference type="EMBL" id="RIX28302.1"/>
    </source>
</evidence>
<keyword evidence="5 12" id="KW-0812">Transmembrane</keyword>
<evidence type="ECO:0000256" key="12">
    <source>
        <dbReference type="SAM" id="Phobius"/>
    </source>
</evidence>
<dbReference type="FunFam" id="1.20.58.340:FF:000004">
    <property type="entry name" value="Magnesium transport protein CorA"/>
    <property type="match status" value="1"/>
</dbReference>
<comment type="catalytic activity">
    <reaction evidence="10">
        <text>Mg(2+)(in) = Mg(2+)(out)</text>
        <dbReference type="Rhea" id="RHEA:29827"/>
        <dbReference type="ChEBI" id="CHEBI:18420"/>
    </reaction>
</comment>
<dbReference type="PANTHER" id="PTHR46494:SF1">
    <property type="entry name" value="CORA FAMILY METAL ION TRANSPORTER (EUROFUNG)"/>
    <property type="match status" value="1"/>
</dbReference>
<keyword evidence="14" id="KW-1185">Reference proteome</keyword>
<dbReference type="GO" id="GO:0050897">
    <property type="term" value="F:cobalt ion binding"/>
    <property type="evidence" value="ECO:0007669"/>
    <property type="project" value="TreeGrafter"/>
</dbReference>
<evidence type="ECO:0000256" key="2">
    <source>
        <dbReference type="ARBA" id="ARBA00009765"/>
    </source>
</evidence>
<accession>A0A3A1TVP0</accession>
<protein>
    <submittedName>
        <fullName evidence="13">Magnesium and cobalt transport protein CorA</fullName>
    </submittedName>
</protein>
<evidence type="ECO:0000256" key="7">
    <source>
        <dbReference type="ARBA" id="ARBA00022989"/>
    </source>
</evidence>
<dbReference type="EMBL" id="QXTG01000002">
    <property type="protein sequence ID" value="RIX28302.1"/>
    <property type="molecule type" value="Genomic_DNA"/>
</dbReference>
<dbReference type="GO" id="GO:0000287">
    <property type="term" value="F:magnesium ion binding"/>
    <property type="evidence" value="ECO:0007669"/>
    <property type="project" value="TreeGrafter"/>
</dbReference>
<dbReference type="InterPro" id="IPR002523">
    <property type="entry name" value="MgTranspt_CorA/ZnTranspt_ZntB"/>
</dbReference>
<evidence type="ECO:0000256" key="8">
    <source>
        <dbReference type="ARBA" id="ARBA00023065"/>
    </source>
</evidence>
<feature type="transmembrane region" description="Helical" evidence="12">
    <location>
        <begin position="281"/>
        <end position="300"/>
    </location>
</feature>
<keyword evidence="9 12" id="KW-0472">Membrane</keyword>
<dbReference type="Gene3D" id="1.20.58.340">
    <property type="entry name" value="Magnesium transport protein CorA, transmembrane region"/>
    <property type="match status" value="2"/>
</dbReference>
<comment type="similarity">
    <text evidence="2">Belongs to the CorA metal ion transporter (MIT) (TC 1.A.35) family.</text>
</comment>
<keyword evidence="6" id="KW-0460">Magnesium</keyword>
<dbReference type="AlphaFoldDB" id="A0A3A1TVP0"/>
<evidence type="ECO:0000256" key="3">
    <source>
        <dbReference type="ARBA" id="ARBA00022448"/>
    </source>
</evidence>
<evidence type="ECO:0000256" key="1">
    <source>
        <dbReference type="ARBA" id="ARBA00004651"/>
    </source>
</evidence>
<dbReference type="PANTHER" id="PTHR46494">
    <property type="entry name" value="CORA FAMILY METAL ION TRANSPORTER (EUROFUNG)"/>
    <property type="match status" value="1"/>
</dbReference>